<dbReference type="GO" id="GO:0000287">
    <property type="term" value="F:magnesium ion binding"/>
    <property type="evidence" value="ECO:0007669"/>
    <property type="project" value="TreeGrafter"/>
</dbReference>
<organism evidence="1 2">
    <name type="scientific">Vagococcus elongatus</name>
    <dbReference type="NCBI Taxonomy" id="180344"/>
    <lineage>
        <taxon>Bacteria</taxon>
        <taxon>Bacillati</taxon>
        <taxon>Bacillota</taxon>
        <taxon>Bacilli</taxon>
        <taxon>Lactobacillales</taxon>
        <taxon>Enterococcaceae</taxon>
        <taxon>Vagococcus</taxon>
    </lineage>
</organism>
<evidence type="ECO:0000313" key="2">
    <source>
        <dbReference type="Proteomes" id="UP000287605"/>
    </source>
</evidence>
<reference evidence="1 2" key="1">
    <citation type="submission" date="2017-05" db="EMBL/GenBank/DDBJ databases">
        <title>Vagococcus spp. assemblies.</title>
        <authorList>
            <person name="Gulvik C.A."/>
        </authorList>
    </citation>
    <scope>NUCLEOTIDE SEQUENCE [LARGE SCALE GENOMIC DNA]</scope>
    <source>
        <strain evidence="1 2">CCUG 51432</strain>
    </source>
</reference>
<dbReference type="OrthoDB" id="9790031at2"/>
<proteinExistence type="predicted"/>
<dbReference type="NCBIfam" id="TIGR01484">
    <property type="entry name" value="HAD-SF-IIB"/>
    <property type="match status" value="1"/>
</dbReference>
<accession>A0A430AYJ9</accession>
<dbReference type="SFLD" id="SFLDG01140">
    <property type="entry name" value="C2.B:_Phosphomannomutase_and_P"/>
    <property type="match status" value="1"/>
</dbReference>
<dbReference type="InterPro" id="IPR006379">
    <property type="entry name" value="HAD-SF_hydro_IIB"/>
</dbReference>
<dbReference type="Proteomes" id="UP000287605">
    <property type="component" value="Unassembled WGS sequence"/>
</dbReference>
<name>A0A430AYJ9_9ENTE</name>
<dbReference type="RefSeq" id="WP_126808230.1">
    <property type="nucleotide sequence ID" value="NZ_NGKA01000006.1"/>
</dbReference>
<evidence type="ECO:0008006" key="3">
    <source>
        <dbReference type="Google" id="ProtNLM"/>
    </source>
</evidence>
<dbReference type="SUPFAM" id="SSF56784">
    <property type="entry name" value="HAD-like"/>
    <property type="match status" value="1"/>
</dbReference>
<dbReference type="InterPro" id="IPR023214">
    <property type="entry name" value="HAD_sf"/>
</dbReference>
<dbReference type="CDD" id="cd07516">
    <property type="entry name" value="HAD_Pase"/>
    <property type="match status" value="1"/>
</dbReference>
<sequence length="273" mass="30544">MIKLVAIDLDGTLLNSQKQISEENKRVIQNAKDAGVKVVVCTGRPLMGVAPLLEELNLMDPGDYTVTLNGGLIQKNDTGEILSETIMTVQDVRTVYELTYNLQLSLNVVTAKKVFHVKPDVPAFPSYYQKLNSLLVFEDKHLETFDDRMKINKMVCASENVQHLTSQMGRIPERYHEQYNIIRSGQFLFEFVHKEVSKAAGLKHLGEILNIQTKEMMAIGDEENDLPMIRLVGTGVAMGNATDEVKSAATVTTKSNDEDGVAYAIEKWVLNKR</sequence>
<dbReference type="Pfam" id="PF08282">
    <property type="entry name" value="Hydrolase_3"/>
    <property type="match status" value="1"/>
</dbReference>
<dbReference type="NCBIfam" id="TIGR00099">
    <property type="entry name" value="Cof-subfamily"/>
    <property type="match status" value="1"/>
</dbReference>
<dbReference type="SFLD" id="SFLDS00003">
    <property type="entry name" value="Haloacid_Dehalogenase"/>
    <property type="match status" value="1"/>
</dbReference>
<dbReference type="SFLD" id="SFLDG01144">
    <property type="entry name" value="C2.B.4:_PGP_Like"/>
    <property type="match status" value="1"/>
</dbReference>
<dbReference type="InterPro" id="IPR000150">
    <property type="entry name" value="Cof"/>
</dbReference>
<dbReference type="PANTHER" id="PTHR10000">
    <property type="entry name" value="PHOSPHOSERINE PHOSPHATASE"/>
    <property type="match status" value="1"/>
</dbReference>
<protein>
    <recommendedName>
        <fullName evidence="3">Haloacid dehalogenase</fullName>
    </recommendedName>
</protein>
<comment type="caution">
    <text evidence="1">The sequence shown here is derived from an EMBL/GenBank/DDBJ whole genome shotgun (WGS) entry which is preliminary data.</text>
</comment>
<evidence type="ECO:0000313" key="1">
    <source>
        <dbReference type="EMBL" id="RSU13119.1"/>
    </source>
</evidence>
<gene>
    <name evidence="1" type="ORF">CBF29_05470</name>
</gene>
<dbReference type="GO" id="GO:0016791">
    <property type="term" value="F:phosphatase activity"/>
    <property type="evidence" value="ECO:0007669"/>
    <property type="project" value="TreeGrafter"/>
</dbReference>
<dbReference type="InterPro" id="IPR036412">
    <property type="entry name" value="HAD-like_sf"/>
</dbReference>
<dbReference type="Gene3D" id="3.30.1240.10">
    <property type="match status" value="1"/>
</dbReference>
<dbReference type="EMBL" id="NGKA01000006">
    <property type="protein sequence ID" value="RSU13119.1"/>
    <property type="molecule type" value="Genomic_DNA"/>
</dbReference>
<dbReference type="AlphaFoldDB" id="A0A430AYJ9"/>
<keyword evidence="2" id="KW-1185">Reference proteome</keyword>
<dbReference type="PROSITE" id="PS01228">
    <property type="entry name" value="COF_1"/>
    <property type="match status" value="1"/>
</dbReference>
<dbReference type="Gene3D" id="3.40.50.1000">
    <property type="entry name" value="HAD superfamily/HAD-like"/>
    <property type="match status" value="1"/>
</dbReference>
<dbReference type="GO" id="GO:0005829">
    <property type="term" value="C:cytosol"/>
    <property type="evidence" value="ECO:0007669"/>
    <property type="project" value="TreeGrafter"/>
</dbReference>
<dbReference type="PANTHER" id="PTHR10000:SF8">
    <property type="entry name" value="HAD SUPERFAMILY HYDROLASE-LIKE, TYPE 3"/>
    <property type="match status" value="1"/>
</dbReference>